<dbReference type="PANTHER" id="PTHR24320:SF148">
    <property type="entry name" value="NAD(P)-BINDING ROSSMANN-FOLD SUPERFAMILY PROTEIN"/>
    <property type="match status" value="1"/>
</dbReference>
<comment type="similarity">
    <text evidence="1">Belongs to the short-chain dehydrogenases/reductases (SDR) family.</text>
</comment>
<keyword evidence="4" id="KW-1185">Reference proteome</keyword>
<reference evidence="3 4" key="1">
    <citation type="submission" date="2021-04" db="EMBL/GenBank/DDBJ databases">
        <title>Nocardia tengchongensis.</title>
        <authorList>
            <person name="Zhuang k."/>
            <person name="Ran Y."/>
            <person name="Li W."/>
        </authorList>
    </citation>
    <scope>NUCLEOTIDE SEQUENCE [LARGE SCALE GENOMIC DNA]</scope>
    <source>
        <strain evidence="3 4">CFH S0057</strain>
    </source>
</reference>
<sequence>MSSAPTEYGATTETGDVIAGLDLAGRVAVVTGATAGLGAETARALAAAGATVILAARDVVAAAAVADRIRGRHPRAELDVVPLDLGSLESVRAAVRTLCAARRPLHLLINNAGVMYTPFGHTADGFESQFGTNHLGHFALSAGLLPALSAGAERAGEPSRVVTVSSAAHHAYPADLDDPNFERREYDKFASYGQSKAANVLMTVELAARAADGGVHAYAVHPGTCATDLARHMSRADFTRMRELSSGDPGVLNNLKSVPAAAATTVWAATSNVPHSGAYLADCGVAQASSHATDPATAAALWELSERLTAR</sequence>
<organism evidence="3 4">
    <name type="scientific">Nocardia tengchongensis</name>
    <dbReference type="NCBI Taxonomy" id="2055889"/>
    <lineage>
        <taxon>Bacteria</taxon>
        <taxon>Bacillati</taxon>
        <taxon>Actinomycetota</taxon>
        <taxon>Actinomycetes</taxon>
        <taxon>Mycobacteriales</taxon>
        <taxon>Nocardiaceae</taxon>
        <taxon>Nocardia</taxon>
    </lineage>
</organism>
<evidence type="ECO:0000313" key="3">
    <source>
        <dbReference type="EMBL" id="QVI23703.1"/>
    </source>
</evidence>
<evidence type="ECO:0000313" key="4">
    <source>
        <dbReference type="Proteomes" id="UP000683310"/>
    </source>
</evidence>
<dbReference type="Gene3D" id="3.40.50.720">
    <property type="entry name" value="NAD(P)-binding Rossmann-like Domain"/>
    <property type="match status" value="1"/>
</dbReference>
<dbReference type="PRINTS" id="PR00081">
    <property type="entry name" value="GDHRDH"/>
</dbReference>
<dbReference type="EMBL" id="CP074371">
    <property type="protein sequence ID" value="QVI23703.1"/>
    <property type="molecule type" value="Genomic_DNA"/>
</dbReference>
<dbReference type="PANTHER" id="PTHR24320">
    <property type="entry name" value="RETINOL DEHYDROGENASE"/>
    <property type="match status" value="1"/>
</dbReference>
<accession>A0ABX8CUX3</accession>
<keyword evidence="2" id="KW-0560">Oxidoreductase</keyword>
<evidence type="ECO:0000256" key="1">
    <source>
        <dbReference type="ARBA" id="ARBA00006484"/>
    </source>
</evidence>
<gene>
    <name evidence="3" type="ORF">KHQ06_13215</name>
</gene>
<name>A0ABX8CUX3_9NOCA</name>
<dbReference type="RefSeq" id="WP_213559771.1">
    <property type="nucleotide sequence ID" value="NZ_JBHZDI010000211.1"/>
</dbReference>
<dbReference type="InterPro" id="IPR036291">
    <property type="entry name" value="NAD(P)-bd_dom_sf"/>
</dbReference>
<proteinExistence type="inferred from homology"/>
<protein>
    <submittedName>
        <fullName evidence="3">SDR family NAD(P)-dependent oxidoreductase</fullName>
    </submittedName>
</protein>
<dbReference type="Proteomes" id="UP000683310">
    <property type="component" value="Chromosome"/>
</dbReference>
<dbReference type="SUPFAM" id="SSF51735">
    <property type="entry name" value="NAD(P)-binding Rossmann-fold domains"/>
    <property type="match status" value="1"/>
</dbReference>
<evidence type="ECO:0000256" key="2">
    <source>
        <dbReference type="ARBA" id="ARBA00023002"/>
    </source>
</evidence>
<dbReference type="Pfam" id="PF00106">
    <property type="entry name" value="adh_short"/>
    <property type="match status" value="1"/>
</dbReference>
<dbReference type="InterPro" id="IPR002347">
    <property type="entry name" value="SDR_fam"/>
</dbReference>